<dbReference type="InterPro" id="IPR009057">
    <property type="entry name" value="Homeodomain-like_sf"/>
</dbReference>
<dbReference type="Gene3D" id="1.10.10.60">
    <property type="entry name" value="Homeodomain-like"/>
    <property type="match status" value="1"/>
</dbReference>
<dbReference type="SMART" id="SM00389">
    <property type="entry name" value="HOX"/>
    <property type="match status" value="1"/>
</dbReference>
<keyword evidence="2 5" id="KW-0238">DNA-binding</keyword>
<dbReference type="EMBL" id="CAJNOR010005066">
    <property type="protein sequence ID" value="CAF1543420.1"/>
    <property type="molecule type" value="Genomic_DNA"/>
</dbReference>
<comment type="caution">
    <text evidence="9">The sequence shown here is derived from an EMBL/GenBank/DDBJ whole genome shotgun (WGS) entry which is preliminary data.</text>
</comment>
<keyword evidence="3 5" id="KW-0371">Homeobox</keyword>
<evidence type="ECO:0000256" key="5">
    <source>
        <dbReference type="PROSITE-ProRule" id="PRU00108"/>
    </source>
</evidence>
<protein>
    <recommendedName>
        <fullName evidence="8">Homeobox domain-containing protein</fullName>
    </recommendedName>
</protein>
<feature type="compositionally biased region" description="Pro residues" evidence="7">
    <location>
        <begin position="64"/>
        <end position="80"/>
    </location>
</feature>
<dbReference type="InterPro" id="IPR050649">
    <property type="entry name" value="Paired_Homeobox_TFs"/>
</dbReference>
<evidence type="ECO:0000256" key="7">
    <source>
        <dbReference type="SAM" id="MobiDB-lite"/>
    </source>
</evidence>
<feature type="domain" description="Homeobox" evidence="8">
    <location>
        <begin position="123"/>
        <end position="183"/>
    </location>
</feature>
<evidence type="ECO:0000313" key="10">
    <source>
        <dbReference type="Proteomes" id="UP000663828"/>
    </source>
</evidence>
<reference evidence="9" key="1">
    <citation type="submission" date="2021-02" db="EMBL/GenBank/DDBJ databases">
        <authorList>
            <person name="Nowell W R."/>
        </authorList>
    </citation>
    <scope>NUCLEOTIDE SEQUENCE</scope>
</reference>
<evidence type="ECO:0000256" key="3">
    <source>
        <dbReference type="ARBA" id="ARBA00023155"/>
    </source>
</evidence>
<evidence type="ECO:0000256" key="4">
    <source>
        <dbReference type="ARBA" id="ARBA00023242"/>
    </source>
</evidence>
<dbReference type="PROSITE" id="PS00027">
    <property type="entry name" value="HOMEOBOX_1"/>
    <property type="match status" value="1"/>
</dbReference>
<dbReference type="SUPFAM" id="SSF46689">
    <property type="entry name" value="Homeodomain-like"/>
    <property type="match status" value="1"/>
</dbReference>
<dbReference type="PROSITE" id="PS50071">
    <property type="entry name" value="HOMEOBOX_2"/>
    <property type="match status" value="1"/>
</dbReference>
<evidence type="ECO:0000256" key="1">
    <source>
        <dbReference type="ARBA" id="ARBA00004123"/>
    </source>
</evidence>
<gene>
    <name evidence="9" type="ORF">XAT740_LOCUS42350</name>
</gene>
<evidence type="ECO:0000256" key="6">
    <source>
        <dbReference type="RuleBase" id="RU000682"/>
    </source>
</evidence>
<dbReference type="GO" id="GO:0000981">
    <property type="term" value="F:DNA-binding transcription factor activity, RNA polymerase II-specific"/>
    <property type="evidence" value="ECO:0007669"/>
    <property type="project" value="InterPro"/>
</dbReference>
<dbReference type="PANTHER" id="PTHR24329:SF543">
    <property type="entry name" value="FI01017P-RELATED"/>
    <property type="match status" value="1"/>
</dbReference>
<evidence type="ECO:0000259" key="8">
    <source>
        <dbReference type="PROSITE" id="PS50071"/>
    </source>
</evidence>
<keyword evidence="4 5" id="KW-0539">Nucleus</keyword>
<evidence type="ECO:0000256" key="2">
    <source>
        <dbReference type="ARBA" id="ARBA00023125"/>
    </source>
</evidence>
<keyword evidence="10" id="KW-1185">Reference proteome</keyword>
<evidence type="ECO:0000313" key="9">
    <source>
        <dbReference type="EMBL" id="CAF1543420.1"/>
    </source>
</evidence>
<name>A0A815WLG9_ADIRI</name>
<dbReference type="InterPro" id="IPR017970">
    <property type="entry name" value="Homeobox_CS"/>
</dbReference>
<organism evidence="9 10">
    <name type="scientific">Adineta ricciae</name>
    <name type="common">Rotifer</name>
    <dbReference type="NCBI Taxonomy" id="249248"/>
    <lineage>
        <taxon>Eukaryota</taxon>
        <taxon>Metazoa</taxon>
        <taxon>Spiralia</taxon>
        <taxon>Gnathifera</taxon>
        <taxon>Rotifera</taxon>
        <taxon>Eurotatoria</taxon>
        <taxon>Bdelloidea</taxon>
        <taxon>Adinetida</taxon>
        <taxon>Adinetidae</taxon>
        <taxon>Adineta</taxon>
    </lineage>
</organism>
<dbReference type="AlphaFoldDB" id="A0A815WLG9"/>
<dbReference type="PANTHER" id="PTHR24329">
    <property type="entry name" value="HOMEOBOX PROTEIN ARISTALESS"/>
    <property type="match status" value="1"/>
</dbReference>
<feature type="region of interest" description="Disordered" evidence="7">
    <location>
        <begin position="181"/>
        <end position="208"/>
    </location>
</feature>
<feature type="DNA-binding region" description="Homeobox" evidence="5">
    <location>
        <begin position="125"/>
        <end position="184"/>
    </location>
</feature>
<dbReference type="CDD" id="cd00086">
    <property type="entry name" value="homeodomain"/>
    <property type="match status" value="1"/>
</dbReference>
<feature type="region of interest" description="Disordered" evidence="7">
    <location>
        <begin position="57"/>
        <end position="100"/>
    </location>
</feature>
<dbReference type="GO" id="GO:0005634">
    <property type="term" value="C:nucleus"/>
    <property type="evidence" value="ECO:0007669"/>
    <property type="project" value="UniProtKB-SubCell"/>
</dbReference>
<comment type="subcellular location">
    <subcellularLocation>
        <location evidence="1 5 6">Nucleus</location>
    </subcellularLocation>
</comment>
<dbReference type="InterPro" id="IPR001356">
    <property type="entry name" value="HD"/>
</dbReference>
<dbReference type="Pfam" id="PF00046">
    <property type="entry name" value="Homeodomain"/>
    <property type="match status" value="1"/>
</dbReference>
<dbReference type="GO" id="GO:0000977">
    <property type="term" value="F:RNA polymerase II transcription regulatory region sequence-specific DNA binding"/>
    <property type="evidence" value="ECO:0007669"/>
    <property type="project" value="TreeGrafter"/>
</dbReference>
<proteinExistence type="predicted"/>
<dbReference type="Proteomes" id="UP000663828">
    <property type="component" value="Unassembled WGS sequence"/>
</dbReference>
<sequence>MDHMAAYSGPPSVNPYWYYEPHAYQPNASVAFNPNMSVNTPPHPSFEMYNNSRFADSGYLSRTPTPPTPLRLPSPPPPVPIRQDNDENSTDMNGSLTHRPTFVPDVDARIVEKPVAESKARLPYVKRTRIQYTLQQLQTLEAAFQQNHYPEVTTVDALAELLDVRHEKVSIWFQNRRSRFKRQQKPKASSSTTDVPKKHSVPSVAPSLSYDPSTACYPPYFWPSPVVDTRTSAYGMSSHTPSYYDNTSSPMWNTNSIPYPSPSTWDQS</sequence>
<accession>A0A815WLG9</accession>